<dbReference type="Proteomes" id="UP001164539">
    <property type="component" value="Chromosome 6"/>
</dbReference>
<evidence type="ECO:0000313" key="1">
    <source>
        <dbReference type="EMBL" id="KAJ4716633.1"/>
    </source>
</evidence>
<organism evidence="1 2">
    <name type="scientific">Melia azedarach</name>
    <name type="common">Chinaberry tree</name>
    <dbReference type="NCBI Taxonomy" id="155640"/>
    <lineage>
        <taxon>Eukaryota</taxon>
        <taxon>Viridiplantae</taxon>
        <taxon>Streptophyta</taxon>
        <taxon>Embryophyta</taxon>
        <taxon>Tracheophyta</taxon>
        <taxon>Spermatophyta</taxon>
        <taxon>Magnoliopsida</taxon>
        <taxon>eudicotyledons</taxon>
        <taxon>Gunneridae</taxon>
        <taxon>Pentapetalae</taxon>
        <taxon>rosids</taxon>
        <taxon>malvids</taxon>
        <taxon>Sapindales</taxon>
        <taxon>Meliaceae</taxon>
        <taxon>Melia</taxon>
    </lineage>
</organism>
<name>A0ACC1Y096_MELAZ</name>
<keyword evidence="2" id="KW-1185">Reference proteome</keyword>
<dbReference type="EMBL" id="CM051399">
    <property type="protein sequence ID" value="KAJ4716633.1"/>
    <property type="molecule type" value="Genomic_DNA"/>
</dbReference>
<comment type="caution">
    <text evidence="1">The sequence shown here is derived from an EMBL/GenBank/DDBJ whole genome shotgun (WGS) entry which is preliminary data.</text>
</comment>
<accession>A0ACC1Y096</accession>
<protein>
    <submittedName>
        <fullName evidence="1">WD repeat-containing protein 13</fullName>
    </submittedName>
</protein>
<evidence type="ECO:0000313" key="2">
    <source>
        <dbReference type="Proteomes" id="UP001164539"/>
    </source>
</evidence>
<reference evidence="1 2" key="1">
    <citation type="journal article" date="2023" name="Science">
        <title>Complex scaffold remodeling in plant triterpene biosynthesis.</title>
        <authorList>
            <person name="De La Pena R."/>
            <person name="Hodgson H."/>
            <person name="Liu J.C."/>
            <person name="Stephenson M.J."/>
            <person name="Martin A.C."/>
            <person name="Owen C."/>
            <person name="Harkess A."/>
            <person name="Leebens-Mack J."/>
            <person name="Jimenez L.E."/>
            <person name="Osbourn A."/>
            <person name="Sattely E.S."/>
        </authorList>
    </citation>
    <scope>NUCLEOTIDE SEQUENCE [LARGE SCALE GENOMIC DNA]</scope>
    <source>
        <strain evidence="2">cv. JPN11</strain>
        <tissue evidence="1">Leaf</tissue>
    </source>
</reference>
<gene>
    <name evidence="1" type="ORF">OWV82_011618</name>
</gene>
<sequence length="129" mass="14543">MAEEEIVNQSSSTTPKKEENNNGDSNNKENVVDPELLVACFNHRAPIPILITSEFVASSSFAKRSPVSVADWIGDAMEKGMWLNRNYIRRPRNWELQTPSHQSTPGNSGRWLPSPSPLSLLYEVDQLEF</sequence>
<proteinExistence type="predicted"/>